<dbReference type="EMBL" id="LDJX01000004">
    <property type="protein sequence ID" value="KPM31540.1"/>
    <property type="molecule type" value="Genomic_DNA"/>
</dbReference>
<keyword evidence="2" id="KW-1185">Reference proteome</keyword>
<protein>
    <recommendedName>
        <fullName evidence="3">Outer membrane protein beta-barrel domain-containing protein</fullName>
    </recommendedName>
</protein>
<dbReference type="STRING" id="1300341.I595_2027"/>
<accession>A0A0N8H3U4</accession>
<evidence type="ECO:0000313" key="2">
    <source>
        <dbReference type="Proteomes" id="UP000050280"/>
    </source>
</evidence>
<dbReference type="Pfam" id="PF19515">
    <property type="entry name" value="DUF6048"/>
    <property type="match status" value="1"/>
</dbReference>
<dbReference type="AlphaFoldDB" id="A0A0N8H3U4"/>
<evidence type="ECO:0000313" key="1">
    <source>
        <dbReference type="EMBL" id="KPM31540.1"/>
    </source>
</evidence>
<gene>
    <name evidence="1" type="ORF">I595_2027</name>
</gene>
<dbReference type="Proteomes" id="UP000050280">
    <property type="component" value="Unassembled WGS sequence"/>
</dbReference>
<reference evidence="1 2" key="1">
    <citation type="submission" date="2015-09" db="EMBL/GenBank/DDBJ databases">
        <title>Genome sequence of the marine flavobacterium Croceitalea dokdonensis DOKDO 023 that contains proton- and sodium-pumping rhodopsins.</title>
        <authorList>
            <person name="Kwon S.-K."/>
            <person name="Lee H.K."/>
            <person name="Kwak M.-J."/>
            <person name="Kim J.F."/>
        </authorList>
    </citation>
    <scope>NUCLEOTIDE SEQUENCE [LARGE SCALE GENOMIC DNA]</scope>
    <source>
        <strain evidence="1 2">DOKDO 023</strain>
    </source>
</reference>
<organism evidence="1 2">
    <name type="scientific">Croceitalea dokdonensis DOKDO 023</name>
    <dbReference type="NCBI Taxonomy" id="1300341"/>
    <lineage>
        <taxon>Bacteria</taxon>
        <taxon>Pseudomonadati</taxon>
        <taxon>Bacteroidota</taxon>
        <taxon>Flavobacteriia</taxon>
        <taxon>Flavobacteriales</taxon>
        <taxon>Flavobacteriaceae</taxon>
        <taxon>Croceitalea</taxon>
    </lineage>
</organism>
<sequence length="249" mass="28153">MLRYSINIICFILGSILSHGQSTNDSIQQESYGLRVGIDLSRPILSALDDNYSGFEFVGDYRLTQKLYLAAEVGNEKKSQIEDLDGIDLYDYTTNGSYIKIGVDNNTYTNWKGEQNLITIGGRYAFSTFSQTLNSYRFYESNRTFNPDTFLLVDDTPQEFGNRTASWLELVIGAKAKLFNNVYGGISIRLGYLITDSADGDFPNLWIPGFNKVTDGSNFGIGYNYSISYFLPFYKKAKEIKPKLKETVN</sequence>
<dbReference type="RefSeq" id="WP_054559150.1">
    <property type="nucleotide sequence ID" value="NZ_LDJX01000004.1"/>
</dbReference>
<evidence type="ECO:0008006" key="3">
    <source>
        <dbReference type="Google" id="ProtNLM"/>
    </source>
</evidence>
<comment type="caution">
    <text evidence="1">The sequence shown here is derived from an EMBL/GenBank/DDBJ whole genome shotgun (WGS) entry which is preliminary data.</text>
</comment>
<name>A0A0N8H3U4_9FLAO</name>
<dbReference type="OrthoDB" id="1199048at2"/>
<dbReference type="PATRIC" id="fig|1300341.3.peg.2211"/>
<proteinExistence type="predicted"/>
<dbReference type="InterPro" id="IPR046111">
    <property type="entry name" value="DUF6048"/>
</dbReference>